<evidence type="ECO:0000313" key="2">
    <source>
        <dbReference type="EMBL" id="MCU7249412.1"/>
    </source>
</evidence>
<dbReference type="Proteomes" id="UP001139955">
    <property type="component" value="Unassembled WGS sequence"/>
</dbReference>
<keyword evidence="3" id="KW-1185">Reference proteome</keyword>
<gene>
    <name evidence="2" type="ORF">OC940_16530</name>
</gene>
<reference evidence="2" key="2">
    <citation type="journal article" date="2023" name="mSystems">
        <title>Charting the Lipopeptidome of Nonpathogenic Pseudomonas.</title>
        <authorList>
            <person name="Cesa-Luna C."/>
            <person name="Geudens N."/>
            <person name="Girard L."/>
            <person name="De Roo V."/>
            <person name="Maklad H.R."/>
            <person name="Martins J.C."/>
            <person name="Hofte M."/>
            <person name="De Mot R."/>
        </authorList>
    </citation>
    <scope>NUCLEOTIDE SEQUENCE</scope>
    <source>
        <strain evidence="2">B1M3-32</strain>
    </source>
</reference>
<evidence type="ECO:0000313" key="3">
    <source>
        <dbReference type="Proteomes" id="UP001139955"/>
    </source>
</evidence>
<evidence type="ECO:0000256" key="1">
    <source>
        <dbReference type="SAM" id="MobiDB-lite"/>
    </source>
</evidence>
<dbReference type="EMBL" id="JAOSKY010000009">
    <property type="protein sequence ID" value="MCU7249412.1"/>
    <property type="molecule type" value="Genomic_DNA"/>
</dbReference>
<proteinExistence type="predicted"/>
<sequence>MTDQEKFPGAHALTQSPNKQSREMEPRISSVRNGDGVEIEPGGISKNAYLRIRGEAEPGQSVELFDGGHFLERSIVYEDGHFEFHMTKQKRGERHYKVLTGNGQESETWAVFMDVAAARILWVTGPDGVPIEDGSLTRFNALNFVGEGEPSTQVELWDNDELLQTLNVDPSGHWSAFVEYVAPGNHAFTAVERNGDASLPHHIRVVAVELTLQFVYGESFRLIGNHETTADTSVTIAGTAGFKAKGHIVDYDGELAPFEADENGIFTVRLRNLQPKVHTFRAKSGDQLSSTLVIRVISPTQR</sequence>
<dbReference type="Gene3D" id="2.60.40.10">
    <property type="entry name" value="Immunoglobulins"/>
    <property type="match status" value="1"/>
</dbReference>
<reference evidence="2" key="1">
    <citation type="submission" date="2022-09" db="EMBL/GenBank/DDBJ databases">
        <authorList>
            <person name="Cesa-Luna C."/>
            <person name="Girard L."/>
            <person name="Lood C."/>
            <person name="Hofte M."/>
            <person name="De Mot R."/>
        </authorList>
    </citation>
    <scope>NUCLEOTIDE SEQUENCE</scope>
    <source>
        <strain evidence="2">B1M3-32</strain>
    </source>
</reference>
<dbReference type="AlphaFoldDB" id="A0A9X2XI90"/>
<name>A0A9X2XI90_9PSED</name>
<feature type="region of interest" description="Disordered" evidence="1">
    <location>
        <begin position="1"/>
        <end position="38"/>
    </location>
</feature>
<dbReference type="InterPro" id="IPR013783">
    <property type="entry name" value="Ig-like_fold"/>
</dbReference>
<protein>
    <recommendedName>
        <fullName evidence="4">Bacterial Ig-like domain-containing protein</fullName>
    </recommendedName>
</protein>
<comment type="caution">
    <text evidence="2">The sequence shown here is derived from an EMBL/GenBank/DDBJ whole genome shotgun (WGS) entry which is preliminary data.</text>
</comment>
<evidence type="ECO:0008006" key="4">
    <source>
        <dbReference type="Google" id="ProtNLM"/>
    </source>
</evidence>
<organism evidence="2 3">
    <name type="scientific">Pseudomonas koreensis</name>
    <dbReference type="NCBI Taxonomy" id="198620"/>
    <lineage>
        <taxon>Bacteria</taxon>
        <taxon>Pseudomonadati</taxon>
        <taxon>Pseudomonadota</taxon>
        <taxon>Gammaproteobacteria</taxon>
        <taxon>Pseudomonadales</taxon>
        <taxon>Pseudomonadaceae</taxon>
        <taxon>Pseudomonas</taxon>
    </lineage>
</organism>
<dbReference type="RefSeq" id="WP_301622485.1">
    <property type="nucleotide sequence ID" value="NZ_JAOSKY010000009.1"/>
</dbReference>
<accession>A0A9X2XI90</accession>